<evidence type="ECO:0000313" key="10">
    <source>
        <dbReference type="Proteomes" id="UP000677054"/>
    </source>
</evidence>
<dbReference type="SUPFAM" id="SSF48264">
    <property type="entry name" value="Cytochrome P450"/>
    <property type="match status" value="1"/>
</dbReference>
<dbReference type="EMBL" id="LR900373">
    <property type="protein sequence ID" value="CAD7245456.1"/>
    <property type="molecule type" value="Genomic_DNA"/>
</dbReference>
<evidence type="ECO:0000256" key="7">
    <source>
        <dbReference type="ARBA" id="ARBA00023033"/>
    </source>
</evidence>
<dbReference type="GO" id="GO:0006805">
    <property type="term" value="P:xenobiotic metabolic process"/>
    <property type="evidence" value="ECO:0007669"/>
    <property type="project" value="TreeGrafter"/>
</dbReference>
<evidence type="ECO:0000256" key="4">
    <source>
        <dbReference type="ARBA" id="ARBA00022723"/>
    </source>
</evidence>
<dbReference type="InterPro" id="IPR036396">
    <property type="entry name" value="Cyt_P450_sf"/>
</dbReference>
<dbReference type="InterPro" id="IPR050182">
    <property type="entry name" value="Cytochrome_P450_fam2"/>
</dbReference>
<evidence type="ECO:0000256" key="3">
    <source>
        <dbReference type="ARBA" id="ARBA00022617"/>
    </source>
</evidence>
<evidence type="ECO:0000256" key="8">
    <source>
        <dbReference type="PIRSR" id="PIRSR602401-1"/>
    </source>
</evidence>
<dbReference type="Proteomes" id="UP000677054">
    <property type="component" value="Unassembled WGS sequence"/>
</dbReference>
<organism evidence="9">
    <name type="scientific">Darwinula stevensoni</name>
    <dbReference type="NCBI Taxonomy" id="69355"/>
    <lineage>
        <taxon>Eukaryota</taxon>
        <taxon>Metazoa</taxon>
        <taxon>Ecdysozoa</taxon>
        <taxon>Arthropoda</taxon>
        <taxon>Crustacea</taxon>
        <taxon>Oligostraca</taxon>
        <taxon>Ostracoda</taxon>
        <taxon>Podocopa</taxon>
        <taxon>Podocopida</taxon>
        <taxon>Darwinulocopina</taxon>
        <taxon>Darwinuloidea</taxon>
        <taxon>Darwinulidae</taxon>
        <taxon>Darwinula</taxon>
    </lineage>
</organism>
<dbReference type="OrthoDB" id="1055148at2759"/>
<dbReference type="PRINTS" id="PR00385">
    <property type="entry name" value="P450"/>
</dbReference>
<comment type="cofactor">
    <cofactor evidence="1 8">
        <name>heme</name>
        <dbReference type="ChEBI" id="CHEBI:30413"/>
    </cofactor>
</comment>
<evidence type="ECO:0000256" key="1">
    <source>
        <dbReference type="ARBA" id="ARBA00001971"/>
    </source>
</evidence>
<name>A0A7R9A424_9CRUS</name>
<keyword evidence="3 8" id="KW-0349">Heme</keyword>
<keyword evidence="7" id="KW-0503">Monooxygenase</keyword>
<evidence type="ECO:0000256" key="6">
    <source>
        <dbReference type="ARBA" id="ARBA00023004"/>
    </source>
</evidence>
<comment type="similarity">
    <text evidence="2">Belongs to the cytochrome P450 family.</text>
</comment>
<keyword evidence="10" id="KW-1185">Reference proteome</keyword>
<dbReference type="InterPro" id="IPR001128">
    <property type="entry name" value="Cyt_P450"/>
</dbReference>
<dbReference type="GO" id="GO:0005506">
    <property type="term" value="F:iron ion binding"/>
    <property type="evidence" value="ECO:0007669"/>
    <property type="project" value="InterPro"/>
</dbReference>
<proteinExistence type="inferred from homology"/>
<dbReference type="Gene3D" id="1.10.630.10">
    <property type="entry name" value="Cytochrome P450"/>
    <property type="match status" value="1"/>
</dbReference>
<dbReference type="GO" id="GO:0016712">
    <property type="term" value="F:oxidoreductase activity, acting on paired donors, with incorporation or reduction of molecular oxygen, reduced flavin or flavoprotein as one donor, and incorporation of one atom of oxygen"/>
    <property type="evidence" value="ECO:0007669"/>
    <property type="project" value="TreeGrafter"/>
</dbReference>
<dbReference type="GO" id="GO:0005737">
    <property type="term" value="C:cytoplasm"/>
    <property type="evidence" value="ECO:0007669"/>
    <property type="project" value="TreeGrafter"/>
</dbReference>
<feature type="binding site" description="axial binding residue" evidence="8">
    <location>
        <position position="165"/>
    </location>
    <ligand>
        <name>heme</name>
        <dbReference type="ChEBI" id="CHEBI:30413"/>
    </ligand>
    <ligandPart>
        <name>Fe</name>
        <dbReference type="ChEBI" id="CHEBI:18248"/>
    </ligandPart>
</feature>
<dbReference type="PANTHER" id="PTHR24300:SF376">
    <property type="entry name" value="CYTOCHROME P450 15A1"/>
    <property type="match status" value="1"/>
</dbReference>
<keyword evidence="4 8" id="KW-0479">Metal-binding</keyword>
<dbReference type="GO" id="GO:0020037">
    <property type="term" value="F:heme binding"/>
    <property type="evidence" value="ECO:0007669"/>
    <property type="project" value="InterPro"/>
</dbReference>
<sequence length="224" mass="25039">MRFIEMQLMAIVGDLFSAGGETTSSSIRWVFLFLILYADIQKKMQDEIVEKIGTDRLPSYEDRGMLPYTEAVLHEVARIASVAPLGLDHCATTDAQLSGFRIPKGTVVLANIYAIHRDSQVLAGTGQIQTRKILGRGREICEERWIHTFLHRTDSTLFVPGKRACIGESLAKMTIFLVTTSILQHFTLKIAAPVDLEDLPVSFLFRLPPRVSAHRASPTRFALI</sequence>
<dbReference type="EMBL" id="CAJPEV010000856">
    <property type="protein sequence ID" value="CAG0889127.1"/>
    <property type="molecule type" value="Genomic_DNA"/>
</dbReference>
<keyword evidence="5" id="KW-0560">Oxidoreductase</keyword>
<evidence type="ECO:0000313" key="9">
    <source>
        <dbReference type="EMBL" id="CAD7245456.1"/>
    </source>
</evidence>
<evidence type="ECO:0000256" key="5">
    <source>
        <dbReference type="ARBA" id="ARBA00023002"/>
    </source>
</evidence>
<evidence type="ECO:0008006" key="11">
    <source>
        <dbReference type="Google" id="ProtNLM"/>
    </source>
</evidence>
<evidence type="ECO:0000256" key="2">
    <source>
        <dbReference type="ARBA" id="ARBA00010617"/>
    </source>
</evidence>
<reference evidence="9" key="1">
    <citation type="submission" date="2020-11" db="EMBL/GenBank/DDBJ databases">
        <authorList>
            <person name="Tran Van P."/>
        </authorList>
    </citation>
    <scope>NUCLEOTIDE SEQUENCE</scope>
</reference>
<dbReference type="PRINTS" id="PR00463">
    <property type="entry name" value="EP450I"/>
</dbReference>
<dbReference type="AlphaFoldDB" id="A0A7R9A424"/>
<protein>
    <recommendedName>
        <fullName evidence="11">Cytochrome P450</fullName>
    </recommendedName>
</protein>
<dbReference type="InterPro" id="IPR002401">
    <property type="entry name" value="Cyt_P450_E_grp-I"/>
</dbReference>
<feature type="non-terminal residue" evidence="9">
    <location>
        <position position="1"/>
    </location>
</feature>
<dbReference type="GO" id="GO:0008395">
    <property type="term" value="F:steroid hydroxylase activity"/>
    <property type="evidence" value="ECO:0007669"/>
    <property type="project" value="TreeGrafter"/>
</dbReference>
<keyword evidence="6 8" id="KW-0408">Iron</keyword>
<dbReference type="PANTHER" id="PTHR24300">
    <property type="entry name" value="CYTOCHROME P450 508A4-RELATED"/>
    <property type="match status" value="1"/>
</dbReference>
<gene>
    <name evidence="9" type="ORF">DSTB1V02_LOCUS5329</name>
</gene>
<dbReference type="GO" id="GO:0006082">
    <property type="term" value="P:organic acid metabolic process"/>
    <property type="evidence" value="ECO:0007669"/>
    <property type="project" value="TreeGrafter"/>
</dbReference>
<dbReference type="Pfam" id="PF00067">
    <property type="entry name" value="p450"/>
    <property type="match status" value="2"/>
</dbReference>
<accession>A0A7R9A424</accession>